<evidence type="ECO:0000313" key="2">
    <source>
        <dbReference type="Proteomes" id="UP001168877"/>
    </source>
</evidence>
<dbReference type="AlphaFoldDB" id="A0AA39RJ01"/>
<dbReference type="Gene3D" id="1.20.1260.10">
    <property type="match status" value="1"/>
</dbReference>
<sequence>MGNSTAQFLQSSIAKLFKESSLEESEHAHKLMEYQCLPQFLSSPPSSFVRCIVSAATAISSLRHRRRTSPQIRRDPVRFAEPITFHQIPQRPGEGCLTDRRRGQKIVICFDRPGVLLKRR</sequence>
<dbReference type="Proteomes" id="UP001168877">
    <property type="component" value="Unassembled WGS sequence"/>
</dbReference>
<accession>A0AA39RJ01</accession>
<dbReference type="SUPFAM" id="SSF47240">
    <property type="entry name" value="Ferritin-like"/>
    <property type="match status" value="1"/>
</dbReference>
<dbReference type="EMBL" id="JAUESC010000387">
    <property type="protein sequence ID" value="KAK0574970.1"/>
    <property type="molecule type" value="Genomic_DNA"/>
</dbReference>
<organism evidence="1 2">
    <name type="scientific">Acer saccharum</name>
    <name type="common">Sugar maple</name>
    <dbReference type="NCBI Taxonomy" id="4024"/>
    <lineage>
        <taxon>Eukaryota</taxon>
        <taxon>Viridiplantae</taxon>
        <taxon>Streptophyta</taxon>
        <taxon>Embryophyta</taxon>
        <taxon>Tracheophyta</taxon>
        <taxon>Spermatophyta</taxon>
        <taxon>Magnoliopsida</taxon>
        <taxon>eudicotyledons</taxon>
        <taxon>Gunneridae</taxon>
        <taxon>Pentapetalae</taxon>
        <taxon>rosids</taxon>
        <taxon>malvids</taxon>
        <taxon>Sapindales</taxon>
        <taxon>Sapindaceae</taxon>
        <taxon>Hippocastanoideae</taxon>
        <taxon>Acereae</taxon>
        <taxon>Acer</taxon>
    </lineage>
</organism>
<evidence type="ECO:0000313" key="1">
    <source>
        <dbReference type="EMBL" id="KAK0574970.1"/>
    </source>
</evidence>
<protein>
    <submittedName>
        <fullName evidence="1">Uncharacterized protein</fullName>
    </submittedName>
</protein>
<reference evidence="1" key="2">
    <citation type="submission" date="2023-06" db="EMBL/GenBank/DDBJ databases">
        <authorList>
            <person name="Swenson N.G."/>
            <person name="Wegrzyn J.L."/>
            <person name="Mcevoy S.L."/>
        </authorList>
    </citation>
    <scope>NUCLEOTIDE SEQUENCE</scope>
    <source>
        <strain evidence="1">NS2018</strain>
        <tissue evidence="1">Leaf</tissue>
    </source>
</reference>
<dbReference type="InterPro" id="IPR012347">
    <property type="entry name" value="Ferritin-like"/>
</dbReference>
<keyword evidence="2" id="KW-1185">Reference proteome</keyword>
<reference evidence="1" key="1">
    <citation type="journal article" date="2022" name="Plant J.">
        <title>Strategies of tolerance reflected in two North American maple genomes.</title>
        <authorList>
            <person name="McEvoy S.L."/>
            <person name="Sezen U.U."/>
            <person name="Trouern-Trend A."/>
            <person name="McMahon S.M."/>
            <person name="Schaberg P.G."/>
            <person name="Yang J."/>
            <person name="Wegrzyn J.L."/>
            <person name="Swenson N.G."/>
        </authorList>
    </citation>
    <scope>NUCLEOTIDE SEQUENCE</scope>
    <source>
        <strain evidence="1">NS2018</strain>
    </source>
</reference>
<comment type="caution">
    <text evidence="1">The sequence shown here is derived from an EMBL/GenBank/DDBJ whole genome shotgun (WGS) entry which is preliminary data.</text>
</comment>
<dbReference type="InterPro" id="IPR009078">
    <property type="entry name" value="Ferritin-like_SF"/>
</dbReference>
<gene>
    <name evidence="1" type="ORF">LWI29_031756</name>
</gene>
<name>A0AA39RJ01_ACESA</name>
<proteinExistence type="predicted"/>